<proteinExistence type="predicted"/>
<dbReference type="EMBL" id="JAHRIP010019667">
    <property type="protein sequence ID" value="MEQ2287491.1"/>
    <property type="molecule type" value="Genomic_DNA"/>
</dbReference>
<comment type="caution">
    <text evidence="1">The sequence shown here is derived from an EMBL/GenBank/DDBJ whole genome shotgun (WGS) entry which is preliminary data.</text>
</comment>
<reference evidence="1 2" key="1">
    <citation type="submission" date="2021-06" db="EMBL/GenBank/DDBJ databases">
        <authorList>
            <person name="Palmer J.M."/>
        </authorList>
    </citation>
    <scope>NUCLEOTIDE SEQUENCE [LARGE SCALE GENOMIC DNA]</scope>
    <source>
        <strain evidence="1 2">AS_MEX2019</strain>
        <tissue evidence="1">Muscle</tissue>
    </source>
</reference>
<keyword evidence="2" id="KW-1185">Reference proteome</keyword>
<evidence type="ECO:0000313" key="1">
    <source>
        <dbReference type="EMBL" id="MEQ2287491.1"/>
    </source>
</evidence>
<sequence>MSSTGSDSVTGRAGFPPSLPFQSAACPGLFMEKLFSFLVNVRKCRDLITVPVSLRCFCQNCQTFMLILFQTLTFHKLQANKEEHQTRTDCTSSVVSLYLPPSIHHSVMLEQFLTLYPPPHIPP</sequence>
<name>A0ABV0Y1N6_9TELE</name>
<protein>
    <submittedName>
        <fullName evidence="1">Uncharacterized protein</fullName>
    </submittedName>
</protein>
<dbReference type="Proteomes" id="UP001469553">
    <property type="component" value="Unassembled WGS sequence"/>
</dbReference>
<accession>A0ABV0Y1N6</accession>
<evidence type="ECO:0000313" key="2">
    <source>
        <dbReference type="Proteomes" id="UP001469553"/>
    </source>
</evidence>
<organism evidence="1 2">
    <name type="scientific">Ameca splendens</name>
    <dbReference type="NCBI Taxonomy" id="208324"/>
    <lineage>
        <taxon>Eukaryota</taxon>
        <taxon>Metazoa</taxon>
        <taxon>Chordata</taxon>
        <taxon>Craniata</taxon>
        <taxon>Vertebrata</taxon>
        <taxon>Euteleostomi</taxon>
        <taxon>Actinopterygii</taxon>
        <taxon>Neopterygii</taxon>
        <taxon>Teleostei</taxon>
        <taxon>Neoteleostei</taxon>
        <taxon>Acanthomorphata</taxon>
        <taxon>Ovalentaria</taxon>
        <taxon>Atherinomorphae</taxon>
        <taxon>Cyprinodontiformes</taxon>
        <taxon>Goodeidae</taxon>
        <taxon>Ameca</taxon>
    </lineage>
</organism>
<gene>
    <name evidence="1" type="ORF">AMECASPLE_013214</name>
</gene>